<proteinExistence type="predicted"/>
<dbReference type="RefSeq" id="WP_221558737.1">
    <property type="nucleotide sequence ID" value="NZ_JAIGNO010000007.1"/>
</dbReference>
<dbReference type="SUPFAM" id="SSF55729">
    <property type="entry name" value="Acyl-CoA N-acyltransferases (Nat)"/>
    <property type="match status" value="1"/>
</dbReference>
<dbReference type="Proteomes" id="UP000755104">
    <property type="component" value="Unassembled WGS sequence"/>
</dbReference>
<feature type="domain" description="N-acetyltransferase" evidence="1">
    <location>
        <begin position="1"/>
        <end position="115"/>
    </location>
</feature>
<reference evidence="2 3" key="1">
    <citation type="submission" date="2021-08" db="EMBL/GenBank/DDBJ databases">
        <title>Comparative Genomics Analysis of the Genus Qipengyuania Reveals Extensive Genetic Diversity and Metabolic Versatility, Including the Description of Fifteen Novel Species.</title>
        <authorList>
            <person name="Liu Y."/>
        </authorList>
    </citation>
    <scope>NUCLEOTIDE SEQUENCE [LARGE SCALE GENOMIC DNA]</scope>
    <source>
        <strain evidence="2 3">6D47A</strain>
    </source>
</reference>
<dbReference type="Gene3D" id="3.40.630.30">
    <property type="match status" value="1"/>
</dbReference>
<sequence length="117" mass="12815">MPSRQTLRERIDSEIAEGWSITLATDSDVVVGFLATKPSVKVLDQLFVIPKAIGSGTGGLLFAHAKQEMPNGFALYTAATNLSARAFYERAGMLSTHESAHPRTGHPVVWYEWVPDQ</sequence>
<evidence type="ECO:0000259" key="1">
    <source>
        <dbReference type="PROSITE" id="PS51186"/>
    </source>
</evidence>
<dbReference type="EMBL" id="JAIGNO010000007">
    <property type="protein sequence ID" value="MBX7483276.1"/>
    <property type="molecule type" value="Genomic_DNA"/>
</dbReference>
<name>A0ABS7J7P1_9SPHN</name>
<protein>
    <submittedName>
        <fullName evidence="2">GNAT family N-acetyltransferase</fullName>
    </submittedName>
</protein>
<gene>
    <name evidence="2" type="ORF">K3174_12110</name>
</gene>
<dbReference type="Pfam" id="PF13673">
    <property type="entry name" value="Acetyltransf_10"/>
    <property type="match status" value="1"/>
</dbReference>
<evidence type="ECO:0000313" key="3">
    <source>
        <dbReference type="Proteomes" id="UP000755104"/>
    </source>
</evidence>
<organism evidence="2 3">
    <name type="scientific">Qipengyuania qiaonensis</name>
    <dbReference type="NCBI Taxonomy" id="2867240"/>
    <lineage>
        <taxon>Bacteria</taxon>
        <taxon>Pseudomonadati</taxon>
        <taxon>Pseudomonadota</taxon>
        <taxon>Alphaproteobacteria</taxon>
        <taxon>Sphingomonadales</taxon>
        <taxon>Erythrobacteraceae</taxon>
        <taxon>Qipengyuania</taxon>
    </lineage>
</organism>
<keyword evidence="3" id="KW-1185">Reference proteome</keyword>
<accession>A0ABS7J7P1</accession>
<comment type="caution">
    <text evidence="2">The sequence shown here is derived from an EMBL/GenBank/DDBJ whole genome shotgun (WGS) entry which is preliminary data.</text>
</comment>
<dbReference type="PROSITE" id="PS51186">
    <property type="entry name" value="GNAT"/>
    <property type="match status" value="1"/>
</dbReference>
<evidence type="ECO:0000313" key="2">
    <source>
        <dbReference type="EMBL" id="MBX7483276.1"/>
    </source>
</evidence>
<dbReference type="InterPro" id="IPR000182">
    <property type="entry name" value="GNAT_dom"/>
</dbReference>
<dbReference type="InterPro" id="IPR016181">
    <property type="entry name" value="Acyl_CoA_acyltransferase"/>
</dbReference>